<keyword evidence="4" id="KW-0479">Metal-binding</keyword>
<keyword evidence="5" id="KW-0547">Nucleotide-binding</keyword>
<dbReference type="InterPro" id="IPR029016">
    <property type="entry name" value="GAF-like_dom_sf"/>
</dbReference>
<evidence type="ECO:0000256" key="16">
    <source>
        <dbReference type="SAM" id="MobiDB-lite"/>
    </source>
</evidence>
<reference evidence="18" key="1">
    <citation type="journal article" date="2014" name="Int. J. Syst. Evol. Microbiol.">
        <title>Complete genome sequence of Corynebacterium casei LMG S-19264T (=DSM 44701T), isolated from a smear-ripened cheese.</title>
        <authorList>
            <consortium name="US DOE Joint Genome Institute (JGI-PGF)"/>
            <person name="Walter F."/>
            <person name="Albersmeier A."/>
            <person name="Kalinowski J."/>
            <person name="Ruckert C."/>
        </authorList>
    </citation>
    <scope>NUCLEOTIDE SEQUENCE</scope>
    <source>
        <strain evidence="18">CGMCC 4.7201</strain>
    </source>
</reference>
<name>A0A917ZJY0_9ACTN</name>
<feature type="compositionally biased region" description="Basic and acidic residues" evidence="16">
    <location>
        <begin position="1"/>
        <end position="18"/>
    </location>
</feature>
<keyword evidence="10" id="KW-0904">Protein phosphatase</keyword>
<dbReference type="GO" id="GO:0016301">
    <property type="term" value="F:kinase activity"/>
    <property type="evidence" value="ECO:0007669"/>
    <property type="project" value="UniProtKB-KW"/>
</dbReference>
<evidence type="ECO:0000313" key="18">
    <source>
        <dbReference type="EMBL" id="GGO85150.1"/>
    </source>
</evidence>
<keyword evidence="6" id="KW-0418">Kinase</keyword>
<organism evidence="18 19">
    <name type="scientific">Wenjunlia tyrosinilytica</name>
    <dbReference type="NCBI Taxonomy" id="1544741"/>
    <lineage>
        <taxon>Bacteria</taxon>
        <taxon>Bacillati</taxon>
        <taxon>Actinomycetota</taxon>
        <taxon>Actinomycetes</taxon>
        <taxon>Kitasatosporales</taxon>
        <taxon>Streptomycetaceae</taxon>
        <taxon>Wenjunlia</taxon>
    </lineage>
</organism>
<dbReference type="SMART" id="SM00065">
    <property type="entry name" value="GAF"/>
    <property type="match status" value="1"/>
</dbReference>
<keyword evidence="8" id="KW-0067">ATP-binding</keyword>
<dbReference type="SUPFAM" id="SSF55785">
    <property type="entry name" value="PYP-like sensor domain (PAS domain)"/>
    <property type="match status" value="1"/>
</dbReference>
<evidence type="ECO:0000256" key="3">
    <source>
        <dbReference type="ARBA" id="ARBA00022679"/>
    </source>
</evidence>
<keyword evidence="3" id="KW-0808">Transferase</keyword>
<dbReference type="EMBL" id="BMMS01000006">
    <property type="protein sequence ID" value="GGO85150.1"/>
    <property type="molecule type" value="Genomic_DNA"/>
</dbReference>
<dbReference type="NCBIfam" id="TIGR00229">
    <property type="entry name" value="sensory_box"/>
    <property type="match status" value="1"/>
</dbReference>
<dbReference type="Pfam" id="PF08448">
    <property type="entry name" value="PAS_4"/>
    <property type="match status" value="1"/>
</dbReference>
<evidence type="ECO:0000256" key="7">
    <source>
        <dbReference type="ARBA" id="ARBA00022801"/>
    </source>
</evidence>
<dbReference type="Pfam" id="PF07228">
    <property type="entry name" value="SpoIIE"/>
    <property type="match status" value="1"/>
</dbReference>
<dbReference type="InterPro" id="IPR003018">
    <property type="entry name" value="GAF"/>
</dbReference>
<sequence>MSHNQRMQDRINPDERNPARAGASPDPALLEAAFASMGAGVLVVDTGGAVAACNPQAEWLLGHPPGGLLGRGLHQDVCFRGPGGQAEPTSQCPLLRVARTGRLAAGDEDLLVRADGGVLPVAWTSAPLRQMGRITGAVVVLRDVTHRHQARARRAERHARGQEARRQAEDAHAAVLWLVEVTDALVSTLDAQEALGRLAKLLVPRLADWAALDVATGPGQARRMACAWSDGLPAIERAGVGPLPRFAPSSPTPLARALGGAGTRLLTDVGEAGPGRDAMDEAQREQFAALGAVFVLLLPLRLRGDALGAMTLVRTDPARPFTDDEVVLAEEVARRTALSLENARLYGQQAGIATVLQRSLLTDLPNVEDLELAASYRPAQREAEIGGDWYDAFVLPGGDLAVVVGDVVGHDLQAASRMGALRNMLRALAVDRARTPGEIMQRLDAAMVHLDVAESATAIYSRLRPAGQHRWRFTWSNAGHPPPLLLTADGETAWLEGSGTLLLGVAPGQPRPTDMTMLPPGATVLLYTDGLVESRTRSIDVGMSRLRRSAAAEVGRPLEEMCTALINALGDPGDDMTVIAVRTPVGR</sequence>
<dbReference type="GO" id="GO:0005524">
    <property type="term" value="F:ATP binding"/>
    <property type="evidence" value="ECO:0007669"/>
    <property type="project" value="UniProtKB-KW"/>
</dbReference>
<evidence type="ECO:0000256" key="6">
    <source>
        <dbReference type="ARBA" id="ARBA00022777"/>
    </source>
</evidence>
<dbReference type="GO" id="GO:0046872">
    <property type="term" value="F:metal ion binding"/>
    <property type="evidence" value="ECO:0007669"/>
    <property type="project" value="UniProtKB-KW"/>
</dbReference>
<dbReference type="Proteomes" id="UP000641932">
    <property type="component" value="Unassembled WGS sequence"/>
</dbReference>
<dbReference type="EC" id="3.1.3.16" evidence="1"/>
<protein>
    <recommendedName>
        <fullName evidence="1">protein-serine/threonine phosphatase</fullName>
        <ecNumber evidence="1">3.1.3.16</ecNumber>
    </recommendedName>
    <alternativeName>
        <fullName evidence="15">Protein-serine/threonine phosphatase</fullName>
    </alternativeName>
    <alternativeName>
        <fullName evidence="14">Serine/threonine-protein kinase</fullName>
    </alternativeName>
</protein>
<evidence type="ECO:0000256" key="15">
    <source>
        <dbReference type="ARBA" id="ARBA00081350"/>
    </source>
</evidence>
<comment type="caution">
    <text evidence="18">The sequence shown here is derived from an EMBL/GenBank/DDBJ whole genome shotgun (WGS) entry which is preliminary data.</text>
</comment>
<dbReference type="Pfam" id="PF01590">
    <property type="entry name" value="GAF"/>
    <property type="match status" value="1"/>
</dbReference>
<dbReference type="PANTHER" id="PTHR43156">
    <property type="entry name" value="STAGE II SPORULATION PROTEIN E-RELATED"/>
    <property type="match status" value="1"/>
</dbReference>
<keyword evidence="19" id="KW-1185">Reference proteome</keyword>
<evidence type="ECO:0000313" key="19">
    <source>
        <dbReference type="Proteomes" id="UP000641932"/>
    </source>
</evidence>
<dbReference type="PANTHER" id="PTHR43156:SF2">
    <property type="entry name" value="STAGE II SPORULATION PROTEIN E"/>
    <property type="match status" value="1"/>
</dbReference>
<comment type="catalytic activity">
    <reaction evidence="12">
        <text>O-phospho-L-seryl-[protein] + H2O = L-seryl-[protein] + phosphate</text>
        <dbReference type="Rhea" id="RHEA:20629"/>
        <dbReference type="Rhea" id="RHEA-COMP:9863"/>
        <dbReference type="Rhea" id="RHEA-COMP:11604"/>
        <dbReference type="ChEBI" id="CHEBI:15377"/>
        <dbReference type="ChEBI" id="CHEBI:29999"/>
        <dbReference type="ChEBI" id="CHEBI:43474"/>
        <dbReference type="ChEBI" id="CHEBI:83421"/>
        <dbReference type="EC" id="3.1.3.16"/>
    </reaction>
</comment>
<keyword evidence="9" id="KW-0460">Magnesium</keyword>
<dbReference type="InterPro" id="IPR052016">
    <property type="entry name" value="Bact_Sigma-Reg"/>
</dbReference>
<dbReference type="CDD" id="cd00130">
    <property type="entry name" value="PAS"/>
    <property type="match status" value="1"/>
</dbReference>
<dbReference type="Gene3D" id="3.60.40.10">
    <property type="entry name" value="PPM-type phosphatase domain"/>
    <property type="match status" value="1"/>
</dbReference>
<evidence type="ECO:0000256" key="10">
    <source>
        <dbReference type="ARBA" id="ARBA00022912"/>
    </source>
</evidence>
<evidence type="ECO:0000256" key="13">
    <source>
        <dbReference type="ARBA" id="ARBA00056274"/>
    </source>
</evidence>
<dbReference type="InterPro" id="IPR035965">
    <property type="entry name" value="PAS-like_dom_sf"/>
</dbReference>
<reference evidence="18" key="2">
    <citation type="submission" date="2020-09" db="EMBL/GenBank/DDBJ databases">
        <authorList>
            <person name="Sun Q."/>
            <person name="Zhou Y."/>
        </authorList>
    </citation>
    <scope>NUCLEOTIDE SEQUENCE</scope>
    <source>
        <strain evidence="18">CGMCC 4.7201</strain>
    </source>
</reference>
<evidence type="ECO:0000256" key="5">
    <source>
        <dbReference type="ARBA" id="ARBA00022741"/>
    </source>
</evidence>
<dbReference type="InterPro" id="IPR000014">
    <property type="entry name" value="PAS"/>
</dbReference>
<feature type="region of interest" description="Disordered" evidence="16">
    <location>
        <begin position="1"/>
        <end position="25"/>
    </location>
</feature>
<dbReference type="InterPro" id="IPR001932">
    <property type="entry name" value="PPM-type_phosphatase-like_dom"/>
</dbReference>
<evidence type="ECO:0000256" key="2">
    <source>
        <dbReference type="ARBA" id="ARBA00022553"/>
    </source>
</evidence>
<evidence type="ECO:0000256" key="12">
    <source>
        <dbReference type="ARBA" id="ARBA00047761"/>
    </source>
</evidence>
<proteinExistence type="predicted"/>
<dbReference type="SUPFAM" id="SSF55781">
    <property type="entry name" value="GAF domain-like"/>
    <property type="match status" value="1"/>
</dbReference>
<dbReference type="SMART" id="SM00331">
    <property type="entry name" value="PP2C_SIG"/>
    <property type="match status" value="1"/>
</dbReference>
<evidence type="ECO:0000256" key="8">
    <source>
        <dbReference type="ARBA" id="ARBA00022840"/>
    </source>
</evidence>
<evidence type="ECO:0000256" key="9">
    <source>
        <dbReference type="ARBA" id="ARBA00022842"/>
    </source>
</evidence>
<dbReference type="InterPro" id="IPR013656">
    <property type="entry name" value="PAS_4"/>
</dbReference>
<dbReference type="PROSITE" id="PS50112">
    <property type="entry name" value="PAS"/>
    <property type="match status" value="1"/>
</dbReference>
<evidence type="ECO:0000256" key="1">
    <source>
        <dbReference type="ARBA" id="ARBA00013081"/>
    </source>
</evidence>
<evidence type="ECO:0000256" key="14">
    <source>
        <dbReference type="ARBA" id="ARBA00075117"/>
    </source>
</evidence>
<dbReference type="Gene3D" id="3.30.450.20">
    <property type="entry name" value="PAS domain"/>
    <property type="match status" value="1"/>
</dbReference>
<dbReference type="GO" id="GO:0004722">
    <property type="term" value="F:protein serine/threonine phosphatase activity"/>
    <property type="evidence" value="ECO:0007669"/>
    <property type="project" value="UniProtKB-EC"/>
</dbReference>
<evidence type="ECO:0000256" key="11">
    <source>
        <dbReference type="ARBA" id="ARBA00023211"/>
    </source>
</evidence>
<dbReference type="InterPro" id="IPR036457">
    <property type="entry name" value="PPM-type-like_dom_sf"/>
</dbReference>
<accession>A0A917ZJY0</accession>
<gene>
    <name evidence="18" type="ORF">GCM10012280_18270</name>
</gene>
<keyword evidence="7" id="KW-0378">Hydrolase</keyword>
<comment type="function">
    <text evidence="13">Primarily acts as an independent SigF regulator that is sensitive to the osmosensory signal, mediating the cross talk of PknD with the SigF regulon. Possesses both phosphatase and kinase activities. The kinase domain functions as a classic anti-sigma factor-like kinase to phosphorylate the anti-anti-sigma factor domain at the canonical regulatory site, and the phosphatase domain antagonizes this activity.</text>
</comment>
<dbReference type="Gene3D" id="3.30.450.40">
    <property type="match status" value="1"/>
</dbReference>
<dbReference type="FunFam" id="3.60.40.10:FF:000005">
    <property type="entry name" value="Serine/threonine protein phosphatase"/>
    <property type="match status" value="1"/>
</dbReference>
<keyword evidence="11" id="KW-0464">Manganese</keyword>
<keyword evidence="2" id="KW-0597">Phosphoprotein</keyword>
<feature type="domain" description="PAS" evidence="17">
    <location>
        <begin position="26"/>
        <end position="71"/>
    </location>
</feature>
<dbReference type="AlphaFoldDB" id="A0A917ZJY0"/>
<evidence type="ECO:0000256" key="4">
    <source>
        <dbReference type="ARBA" id="ARBA00022723"/>
    </source>
</evidence>
<evidence type="ECO:0000259" key="17">
    <source>
        <dbReference type="PROSITE" id="PS50112"/>
    </source>
</evidence>
<dbReference type="SUPFAM" id="SSF81606">
    <property type="entry name" value="PP2C-like"/>
    <property type="match status" value="1"/>
</dbReference>